<dbReference type="InterPro" id="IPR036890">
    <property type="entry name" value="HATPase_C_sf"/>
</dbReference>
<dbReference type="RefSeq" id="WP_145675281.1">
    <property type="nucleotide sequence ID" value="NZ_VIWO01000018.1"/>
</dbReference>
<dbReference type="OrthoDB" id="9811889at2"/>
<feature type="domain" description="Histidine kinase" evidence="9">
    <location>
        <begin position="23"/>
        <end position="225"/>
    </location>
</feature>
<dbReference type="GO" id="GO:0005524">
    <property type="term" value="F:ATP binding"/>
    <property type="evidence" value="ECO:0007669"/>
    <property type="project" value="UniProtKB-KW"/>
</dbReference>
<dbReference type="SUPFAM" id="SSF55874">
    <property type="entry name" value="ATPase domain of HSP90 chaperone/DNA topoisomerase II/histidine kinase"/>
    <property type="match status" value="1"/>
</dbReference>
<keyword evidence="11" id="KW-1185">Reference proteome</keyword>
<evidence type="ECO:0000256" key="2">
    <source>
        <dbReference type="ARBA" id="ARBA00012438"/>
    </source>
</evidence>
<dbReference type="Gene3D" id="3.30.565.10">
    <property type="entry name" value="Histidine kinase-like ATPase, C-terminal domain"/>
    <property type="match status" value="1"/>
</dbReference>
<protein>
    <recommendedName>
        <fullName evidence="2">histidine kinase</fullName>
        <ecNumber evidence="2">2.7.13.3</ecNumber>
    </recommendedName>
</protein>
<name>A0A561P0V1_9BACT</name>
<dbReference type="Pfam" id="PF02518">
    <property type="entry name" value="HATPase_c"/>
    <property type="match status" value="1"/>
</dbReference>
<dbReference type="EC" id="2.7.13.3" evidence="2"/>
<keyword evidence="3" id="KW-0597">Phosphoprotein</keyword>
<accession>A0A561P0V1</accession>
<organism evidence="10 11">
    <name type="scientific">Chitinophaga polysaccharea</name>
    <dbReference type="NCBI Taxonomy" id="1293035"/>
    <lineage>
        <taxon>Bacteria</taxon>
        <taxon>Pseudomonadati</taxon>
        <taxon>Bacteroidota</taxon>
        <taxon>Chitinophagia</taxon>
        <taxon>Chitinophagales</taxon>
        <taxon>Chitinophagaceae</taxon>
        <taxon>Chitinophaga</taxon>
    </lineage>
</organism>
<dbReference type="GO" id="GO:0004673">
    <property type="term" value="F:protein histidine kinase activity"/>
    <property type="evidence" value="ECO:0007669"/>
    <property type="project" value="UniProtKB-EC"/>
</dbReference>
<dbReference type="InterPro" id="IPR003594">
    <property type="entry name" value="HATPase_dom"/>
</dbReference>
<evidence type="ECO:0000256" key="7">
    <source>
        <dbReference type="ARBA" id="ARBA00022840"/>
    </source>
</evidence>
<evidence type="ECO:0000256" key="3">
    <source>
        <dbReference type="ARBA" id="ARBA00022553"/>
    </source>
</evidence>
<proteinExistence type="predicted"/>
<evidence type="ECO:0000313" key="11">
    <source>
        <dbReference type="Proteomes" id="UP000320811"/>
    </source>
</evidence>
<evidence type="ECO:0000259" key="9">
    <source>
        <dbReference type="PROSITE" id="PS50109"/>
    </source>
</evidence>
<comment type="catalytic activity">
    <reaction evidence="1">
        <text>ATP + protein L-histidine = ADP + protein N-phospho-L-histidine.</text>
        <dbReference type="EC" id="2.7.13.3"/>
    </reaction>
</comment>
<dbReference type="Proteomes" id="UP000320811">
    <property type="component" value="Unassembled WGS sequence"/>
</dbReference>
<dbReference type="GO" id="GO:0000160">
    <property type="term" value="P:phosphorelay signal transduction system"/>
    <property type="evidence" value="ECO:0007669"/>
    <property type="project" value="UniProtKB-KW"/>
</dbReference>
<evidence type="ECO:0000256" key="1">
    <source>
        <dbReference type="ARBA" id="ARBA00000085"/>
    </source>
</evidence>
<comment type="caution">
    <text evidence="10">The sequence shown here is derived from an EMBL/GenBank/DDBJ whole genome shotgun (WGS) entry which is preliminary data.</text>
</comment>
<keyword evidence="4" id="KW-0808">Transferase</keyword>
<keyword evidence="8" id="KW-0902">Two-component regulatory system</keyword>
<dbReference type="AlphaFoldDB" id="A0A561P0V1"/>
<evidence type="ECO:0000313" key="10">
    <source>
        <dbReference type="EMBL" id="TWF31738.1"/>
    </source>
</evidence>
<dbReference type="InterPro" id="IPR004358">
    <property type="entry name" value="Sig_transdc_His_kin-like_C"/>
</dbReference>
<gene>
    <name evidence="10" type="ORF">FHW36_11832</name>
</gene>
<evidence type="ECO:0000256" key="6">
    <source>
        <dbReference type="ARBA" id="ARBA00022777"/>
    </source>
</evidence>
<keyword evidence="5" id="KW-0547">Nucleotide-binding</keyword>
<evidence type="ECO:0000256" key="8">
    <source>
        <dbReference type="ARBA" id="ARBA00023012"/>
    </source>
</evidence>
<dbReference type="PANTHER" id="PTHR43065:SF10">
    <property type="entry name" value="PEROXIDE STRESS-ACTIVATED HISTIDINE KINASE MAK3"/>
    <property type="match status" value="1"/>
</dbReference>
<dbReference type="InterPro" id="IPR005467">
    <property type="entry name" value="His_kinase_dom"/>
</dbReference>
<dbReference type="PANTHER" id="PTHR43065">
    <property type="entry name" value="SENSOR HISTIDINE KINASE"/>
    <property type="match status" value="1"/>
</dbReference>
<evidence type="ECO:0000256" key="4">
    <source>
        <dbReference type="ARBA" id="ARBA00022679"/>
    </source>
</evidence>
<dbReference type="PRINTS" id="PR00344">
    <property type="entry name" value="BCTRLSENSOR"/>
</dbReference>
<dbReference type="SMART" id="SM00387">
    <property type="entry name" value="HATPase_c"/>
    <property type="match status" value="1"/>
</dbReference>
<keyword evidence="6 10" id="KW-0418">Kinase</keyword>
<sequence length="227" mass="25554">MITEKITEQNLLVKERVLDLLKPLIHDISKPINNMSAAQQELLRAIKTGDQDTALDLLKSYFTSVEVLKAIIFRVNEAASQVEKYGPAKNDDVVSLYELFKNIELLFRPTLRKKQMRLNRYLDNDFPITIHTDSTFLLRILINFIDNSLKHGNVGGRIELKAQQHPPGKYSITITDNGPGLPSDPHTDGQGLIIVKDLVTAMNGTLETTSSKHGTTHTLIFPLIVWI</sequence>
<dbReference type="PROSITE" id="PS50109">
    <property type="entry name" value="HIS_KIN"/>
    <property type="match status" value="1"/>
</dbReference>
<keyword evidence="7" id="KW-0067">ATP-binding</keyword>
<dbReference type="EMBL" id="VIWO01000018">
    <property type="protein sequence ID" value="TWF31738.1"/>
    <property type="molecule type" value="Genomic_DNA"/>
</dbReference>
<reference evidence="10 11" key="1">
    <citation type="submission" date="2019-06" db="EMBL/GenBank/DDBJ databases">
        <title>Sorghum-associated microbial communities from plants grown in Nebraska, USA.</title>
        <authorList>
            <person name="Schachtman D."/>
        </authorList>
    </citation>
    <scope>NUCLEOTIDE SEQUENCE [LARGE SCALE GENOMIC DNA]</scope>
    <source>
        <strain evidence="10 11">1209</strain>
    </source>
</reference>
<evidence type="ECO:0000256" key="5">
    <source>
        <dbReference type="ARBA" id="ARBA00022741"/>
    </source>
</evidence>